<evidence type="ECO:0000313" key="8">
    <source>
        <dbReference type="EMBL" id="MDF9744431.1"/>
    </source>
</evidence>
<dbReference type="GO" id="GO:0005737">
    <property type="term" value="C:cytoplasm"/>
    <property type="evidence" value="ECO:0007669"/>
    <property type="project" value="UniProtKB-SubCell"/>
</dbReference>
<comment type="pathway">
    <text evidence="1 5">Pyrimidine metabolism; UMP biosynthesis via salvage pathway; UMP from uridine: step 1/1.</text>
</comment>
<sequence>MSTPSFAIGIAGGTGAGKTTVARTVADTVGEAVTRIPLDNYYEDLSHLAFEEREEINYDHPDAFEWELLREQLETLLSGRSIEMPQYDFEVHNRTDERVTVEPSDIIVLEGILALHDEVIRELLDLRVYVMTDADVRILRRIERDVIERGRDLEGVIDQYLETVKPMHERFVAPTKKQADVIIPEGANRMALDLLIEKVQAELPDDSPRSDAPDRELSFTDQSTD</sequence>
<dbReference type="Proteomes" id="UP001154061">
    <property type="component" value="Unassembled WGS sequence"/>
</dbReference>
<gene>
    <name evidence="8" type="primary">udk</name>
    <name evidence="8" type="ORF">NDI89_02425</name>
</gene>
<evidence type="ECO:0000256" key="1">
    <source>
        <dbReference type="ARBA" id="ARBA00004690"/>
    </source>
</evidence>
<dbReference type="SUPFAM" id="SSF52540">
    <property type="entry name" value="P-loop containing nucleoside triphosphate hydrolases"/>
    <property type="match status" value="1"/>
</dbReference>
<keyword evidence="5" id="KW-0067">ATP-binding</keyword>
<reference evidence="8" key="1">
    <citation type="submission" date="2022-06" db="EMBL/GenBank/DDBJ databases">
        <title>Natrinema sp. a new haloarchaeum isolate from saline soil.</title>
        <authorList>
            <person name="Strakova D."/>
            <person name="Galisteo C."/>
            <person name="Sanchez-Porro C."/>
            <person name="Ventosa A."/>
        </authorList>
    </citation>
    <scope>NUCLEOTIDE SEQUENCE</scope>
    <source>
        <strain evidence="8">S1CR25-10</strain>
    </source>
</reference>
<evidence type="ECO:0000259" key="7">
    <source>
        <dbReference type="Pfam" id="PF00485"/>
    </source>
</evidence>
<comment type="caution">
    <text evidence="8">The sequence shown here is derived from an EMBL/GenBank/DDBJ whole genome shotgun (WGS) entry which is preliminary data.</text>
</comment>
<dbReference type="PANTHER" id="PTHR10285">
    <property type="entry name" value="URIDINE KINASE"/>
    <property type="match status" value="1"/>
</dbReference>
<dbReference type="NCBIfam" id="TIGR00235">
    <property type="entry name" value="udk"/>
    <property type="match status" value="1"/>
</dbReference>
<comment type="catalytic activity">
    <reaction evidence="5">
        <text>uridine + ATP = UMP + ADP + H(+)</text>
        <dbReference type="Rhea" id="RHEA:16825"/>
        <dbReference type="ChEBI" id="CHEBI:15378"/>
        <dbReference type="ChEBI" id="CHEBI:16704"/>
        <dbReference type="ChEBI" id="CHEBI:30616"/>
        <dbReference type="ChEBI" id="CHEBI:57865"/>
        <dbReference type="ChEBI" id="CHEBI:456216"/>
        <dbReference type="EC" id="2.7.1.48"/>
    </reaction>
</comment>
<dbReference type="CDD" id="cd02023">
    <property type="entry name" value="UMPK"/>
    <property type="match status" value="1"/>
</dbReference>
<keyword evidence="4 5" id="KW-0418">Kinase</keyword>
<keyword evidence="9" id="KW-1185">Reference proteome</keyword>
<dbReference type="NCBIfam" id="NF004018">
    <property type="entry name" value="PRK05480.1"/>
    <property type="match status" value="1"/>
</dbReference>
<dbReference type="GO" id="GO:0004849">
    <property type="term" value="F:uridine kinase activity"/>
    <property type="evidence" value="ECO:0007669"/>
    <property type="project" value="UniProtKB-EC"/>
</dbReference>
<name>A0A9Q4L323_9EURY</name>
<dbReference type="Pfam" id="PF00485">
    <property type="entry name" value="PRK"/>
    <property type="match status" value="1"/>
</dbReference>
<keyword evidence="3 5" id="KW-0547">Nucleotide-binding</keyword>
<evidence type="ECO:0000256" key="4">
    <source>
        <dbReference type="ARBA" id="ARBA00022777"/>
    </source>
</evidence>
<comment type="pathway">
    <text evidence="5">Pyrimidine metabolism; CTP biosynthesis via salvage pathway; CTP from cytidine: step 1/3.</text>
</comment>
<dbReference type="InterPro" id="IPR006083">
    <property type="entry name" value="PRK/URK"/>
</dbReference>
<evidence type="ECO:0000256" key="6">
    <source>
        <dbReference type="SAM" id="MobiDB-lite"/>
    </source>
</evidence>
<evidence type="ECO:0000313" key="9">
    <source>
        <dbReference type="Proteomes" id="UP001154061"/>
    </source>
</evidence>
<dbReference type="AlphaFoldDB" id="A0A9Q4L323"/>
<organism evidence="8 9">
    <name type="scientific">Natrinema salsiterrestre</name>
    <dbReference type="NCBI Taxonomy" id="2950540"/>
    <lineage>
        <taxon>Archaea</taxon>
        <taxon>Methanobacteriati</taxon>
        <taxon>Methanobacteriota</taxon>
        <taxon>Stenosarchaea group</taxon>
        <taxon>Halobacteria</taxon>
        <taxon>Halobacteriales</taxon>
        <taxon>Natrialbaceae</taxon>
        <taxon>Natrinema</taxon>
    </lineage>
</organism>
<dbReference type="GO" id="GO:0005524">
    <property type="term" value="F:ATP binding"/>
    <property type="evidence" value="ECO:0007669"/>
    <property type="project" value="UniProtKB-KW"/>
</dbReference>
<dbReference type="EMBL" id="JAMQOT010000001">
    <property type="protein sequence ID" value="MDF9744431.1"/>
    <property type="molecule type" value="Genomic_DNA"/>
</dbReference>
<dbReference type="InterPro" id="IPR027417">
    <property type="entry name" value="P-loop_NTPase"/>
</dbReference>
<comment type="catalytic activity">
    <reaction evidence="5">
        <text>cytidine + ATP = CMP + ADP + H(+)</text>
        <dbReference type="Rhea" id="RHEA:24674"/>
        <dbReference type="ChEBI" id="CHEBI:15378"/>
        <dbReference type="ChEBI" id="CHEBI:17562"/>
        <dbReference type="ChEBI" id="CHEBI:30616"/>
        <dbReference type="ChEBI" id="CHEBI:60377"/>
        <dbReference type="ChEBI" id="CHEBI:456216"/>
        <dbReference type="EC" id="2.7.1.48"/>
    </reaction>
</comment>
<protein>
    <recommendedName>
        <fullName evidence="5">Uridine kinase</fullName>
        <ecNumber evidence="5">2.7.1.48</ecNumber>
    </recommendedName>
</protein>
<keyword evidence="2 5" id="KW-0808">Transferase</keyword>
<proteinExistence type="inferred from homology"/>
<keyword evidence="5" id="KW-0963">Cytoplasm</keyword>
<feature type="region of interest" description="Disordered" evidence="6">
    <location>
        <begin position="203"/>
        <end position="225"/>
    </location>
</feature>
<comment type="similarity">
    <text evidence="5">Belongs to the uridine kinase family.</text>
</comment>
<comment type="subcellular location">
    <subcellularLocation>
        <location evidence="5">Cytoplasm</location>
    </subcellularLocation>
</comment>
<dbReference type="PRINTS" id="PR00988">
    <property type="entry name" value="URIDINKINASE"/>
</dbReference>
<dbReference type="EC" id="2.7.1.48" evidence="5"/>
<feature type="domain" description="Phosphoribulokinase/uridine kinase" evidence="7">
    <location>
        <begin position="8"/>
        <end position="187"/>
    </location>
</feature>
<evidence type="ECO:0000256" key="5">
    <source>
        <dbReference type="RuleBase" id="RU003825"/>
    </source>
</evidence>
<evidence type="ECO:0000256" key="2">
    <source>
        <dbReference type="ARBA" id="ARBA00022679"/>
    </source>
</evidence>
<accession>A0A9Q4L323</accession>
<feature type="compositionally biased region" description="Basic and acidic residues" evidence="6">
    <location>
        <begin position="203"/>
        <end position="218"/>
    </location>
</feature>
<dbReference type="RefSeq" id="WP_277519925.1">
    <property type="nucleotide sequence ID" value="NZ_JAMQOT010000001.1"/>
</dbReference>
<evidence type="ECO:0000256" key="3">
    <source>
        <dbReference type="ARBA" id="ARBA00022741"/>
    </source>
</evidence>
<dbReference type="InterPro" id="IPR000764">
    <property type="entry name" value="Uridine_kinase-like"/>
</dbReference>
<dbReference type="Gene3D" id="3.40.50.300">
    <property type="entry name" value="P-loop containing nucleotide triphosphate hydrolases"/>
    <property type="match status" value="1"/>
</dbReference>